<proteinExistence type="inferred from homology"/>
<feature type="transmembrane region" description="Helical" evidence="8">
    <location>
        <begin position="414"/>
        <end position="431"/>
    </location>
</feature>
<feature type="transmembrane region" description="Helical" evidence="8">
    <location>
        <begin position="358"/>
        <end position="377"/>
    </location>
</feature>
<organism evidence="10 11">
    <name type="scientific">Ancrocorticia populi</name>
    <dbReference type="NCBI Taxonomy" id="2175228"/>
    <lineage>
        <taxon>Bacteria</taxon>
        <taxon>Bacillati</taxon>
        <taxon>Actinomycetota</taxon>
        <taxon>Actinomycetes</taxon>
        <taxon>Actinomycetales</taxon>
        <taxon>Actinomycetaceae</taxon>
        <taxon>Ancrocorticia</taxon>
    </lineage>
</organism>
<dbReference type="PANTHER" id="PTHR30445:SF3">
    <property type="entry name" value="TRANSPORT PROTEIN YIDE-RELATED"/>
    <property type="match status" value="1"/>
</dbReference>
<evidence type="ECO:0000256" key="3">
    <source>
        <dbReference type="ARBA" id="ARBA00022448"/>
    </source>
</evidence>
<sequence>MSTALSYLAEEPILFTFLMVGVGMALGALKIKGVGFGAAMVLFTAIFVSALGESAGYEIRVPAELGTFGLVLFAFSIGNNAGANFFSGLKQGAGPILMMVVLFVVSGGAAYLVGTQLLGMDTTVIAGTFAGALTNTPTLATVGEASGDIGAATVGYAVAYLFGVLGMLIAAQFALRQAPNDTDAPEPVTHVTYRVERTDTPTLRVIASHLDGPVEFSRLRRGEEGPIWVPSLMDTIEKDDLLTVVGPVSHLPSVEREVGHRSSHSLRADRRLMDFRRITISNHKLAGMTVGQVDEELEKRWNARLSRVRRGDDDRLASPNIMLELGDRVRVVGPTLEMPKISKWMGDSAKGLTEINPIALGLGLALGIFIGELPIPLPGGADFSIGAAAGVLIIGLIMGRIGRIGPVITALPNTANLVLGELGLLVFLAQAGSNAGGQISAAFTSGEWWKILVLGFVITSVMAVGLYWTMRKMFKMGGTKLSGLIAGAQTQPAILAFANGQTNSDPRVAMGYALVYPVAMIGKIIAGYILATM</sequence>
<feature type="transmembrane region" description="Helical" evidence="8">
    <location>
        <begin position="67"/>
        <end position="86"/>
    </location>
</feature>
<evidence type="ECO:0000256" key="5">
    <source>
        <dbReference type="ARBA" id="ARBA00022692"/>
    </source>
</evidence>
<evidence type="ECO:0000256" key="7">
    <source>
        <dbReference type="ARBA" id="ARBA00023136"/>
    </source>
</evidence>
<feature type="transmembrane region" description="Helical" evidence="8">
    <location>
        <begin position="383"/>
        <end position="402"/>
    </location>
</feature>
<evidence type="ECO:0000256" key="8">
    <source>
        <dbReference type="SAM" id="Phobius"/>
    </source>
</evidence>
<keyword evidence="7 8" id="KW-0472">Membrane</keyword>
<evidence type="ECO:0000313" key="10">
    <source>
        <dbReference type="EMBL" id="PWF24459.1"/>
    </source>
</evidence>
<keyword evidence="4" id="KW-1003">Cell membrane</keyword>
<reference evidence="11" key="1">
    <citation type="submission" date="2018-05" db="EMBL/GenBank/DDBJ databases">
        <authorList>
            <person name="Li Y."/>
        </authorList>
    </citation>
    <scope>NUCLEOTIDE SEQUENCE [LARGE SCALE GENOMIC DNA]</scope>
    <source>
        <strain evidence="11">sk1b4</strain>
    </source>
</reference>
<dbReference type="NCBIfam" id="TIGR01625">
    <property type="entry name" value="YidE_YbjL_dupl"/>
    <property type="match status" value="2"/>
</dbReference>
<evidence type="ECO:0000259" key="9">
    <source>
        <dbReference type="PROSITE" id="PS51202"/>
    </source>
</evidence>
<dbReference type="AlphaFoldDB" id="A0A2V1K485"/>
<feature type="transmembrane region" description="Helical" evidence="8">
    <location>
        <begin position="93"/>
        <end position="113"/>
    </location>
</feature>
<keyword evidence="6 8" id="KW-1133">Transmembrane helix</keyword>
<feature type="transmembrane region" description="Helical" evidence="8">
    <location>
        <begin position="154"/>
        <end position="175"/>
    </location>
</feature>
<comment type="similarity">
    <text evidence="2">Belongs to the AAE transporter (TC 2.A.81) family.</text>
</comment>
<feature type="transmembrane region" description="Helical" evidence="8">
    <location>
        <begin position="510"/>
        <end position="531"/>
    </location>
</feature>
<evidence type="ECO:0000256" key="6">
    <source>
        <dbReference type="ARBA" id="ARBA00022989"/>
    </source>
</evidence>
<gene>
    <name evidence="10" type="ORF">DD236_11385</name>
</gene>
<dbReference type="RefSeq" id="WP_109094567.1">
    <property type="nucleotide sequence ID" value="NZ_QETB01000007.1"/>
</dbReference>
<feature type="transmembrane region" description="Helical" evidence="8">
    <location>
        <begin position="481"/>
        <end position="498"/>
    </location>
</feature>
<dbReference type="Pfam" id="PF02080">
    <property type="entry name" value="TrkA_C"/>
    <property type="match status" value="1"/>
</dbReference>
<keyword evidence="5 8" id="KW-0812">Transmembrane</keyword>
<dbReference type="PANTHER" id="PTHR30445">
    <property type="entry name" value="K(+)_H(+) ANTIPORTER SUBUNIT KHTT"/>
    <property type="match status" value="1"/>
</dbReference>
<evidence type="ECO:0000256" key="1">
    <source>
        <dbReference type="ARBA" id="ARBA00004651"/>
    </source>
</evidence>
<feature type="transmembrane region" description="Helical" evidence="8">
    <location>
        <begin position="36"/>
        <end position="55"/>
    </location>
</feature>
<protein>
    <submittedName>
        <fullName evidence="10">Transporter</fullName>
    </submittedName>
</protein>
<dbReference type="GO" id="GO:0008324">
    <property type="term" value="F:monoatomic cation transmembrane transporter activity"/>
    <property type="evidence" value="ECO:0007669"/>
    <property type="project" value="InterPro"/>
</dbReference>
<dbReference type="PROSITE" id="PS51202">
    <property type="entry name" value="RCK_C"/>
    <property type="match status" value="1"/>
</dbReference>
<dbReference type="OrthoDB" id="9155749at2"/>
<dbReference type="Proteomes" id="UP000245283">
    <property type="component" value="Unassembled WGS sequence"/>
</dbReference>
<dbReference type="GO" id="GO:0006813">
    <property type="term" value="P:potassium ion transport"/>
    <property type="evidence" value="ECO:0007669"/>
    <property type="project" value="InterPro"/>
</dbReference>
<feature type="domain" description="RCK C-terminal" evidence="9">
    <location>
        <begin position="261"/>
        <end position="347"/>
    </location>
</feature>
<dbReference type="EMBL" id="QETB01000007">
    <property type="protein sequence ID" value="PWF24459.1"/>
    <property type="molecule type" value="Genomic_DNA"/>
</dbReference>
<evidence type="ECO:0000256" key="2">
    <source>
        <dbReference type="ARBA" id="ARBA00009854"/>
    </source>
</evidence>
<keyword evidence="3" id="KW-0813">Transport</keyword>
<dbReference type="Pfam" id="PF06826">
    <property type="entry name" value="Asp-Al_Ex"/>
    <property type="match status" value="2"/>
</dbReference>
<name>A0A2V1K485_9ACTO</name>
<dbReference type="InterPro" id="IPR006037">
    <property type="entry name" value="RCK_C"/>
</dbReference>
<evidence type="ECO:0000313" key="11">
    <source>
        <dbReference type="Proteomes" id="UP000245283"/>
    </source>
</evidence>
<feature type="transmembrane region" description="Helical" evidence="8">
    <location>
        <begin position="12"/>
        <end position="29"/>
    </location>
</feature>
<keyword evidence="11" id="KW-1185">Reference proteome</keyword>
<dbReference type="InterPro" id="IPR050144">
    <property type="entry name" value="AAE_transporter"/>
</dbReference>
<comment type="caution">
    <text evidence="10">The sequence shown here is derived from an EMBL/GenBank/DDBJ whole genome shotgun (WGS) entry which is preliminary data.</text>
</comment>
<evidence type="ECO:0000256" key="4">
    <source>
        <dbReference type="ARBA" id="ARBA00022475"/>
    </source>
</evidence>
<dbReference type="Gene3D" id="3.30.70.1450">
    <property type="entry name" value="Regulator of K+ conductance, C-terminal domain"/>
    <property type="match status" value="1"/>
</dbReference>
<accession>A0A2V1K485</accession>
<dbReference type="InterPro" id="IPR036721">
    <property type="entry name" value="RCK_C_sf"/>
</dbReference>
<dbReference type="SUPFAM" id="SSF116726">
    <property type="entry name" value="TrkA C-terminal domain-like"/>
    <property type="match status" value="1"/>
</dbReference>
<dbReference type="GO" id="GO:0005886">
    <property type="term" value="C:plasma membrane"/>
    <property type="evidence" value="ECO:0007669"/>
    <property type="project" value="UniProtKB-SubCell"/>
</dbReference>
<feature type="transmembrane region" description="Helical" evidence="8">
    <location>
        <begin position="451"/>
        <end position="469"/>
    </location>
</feature>
<dbReference type="InterPro" id="IPR006512">
    <property type="entry name" value="YidE_YbjL"/>
</dbReference>
<comment type="subcellular location">
    <subcellularLocation>
        <location evidence="1">Cell membrane</location>
        <topology evidence="1">Multi-pass membrane protein</topology>
    </subcellularLocation>
</comment>